<dbReference type="Gene3D" id="3.50.30.30">
    <property type="match status" value="1"/>
</dbReference>
<dbReference type="Proteomes" id="UP000429232">
    <property type="component" value="Chromosome"/>
</dbReference>
<sequence length="542" mass="57805">MGNKLNLLFAAATLVTAASNVNAQTLNLGSDVKQAIEVVKADEIKADIAYLADDKLKGRGPGTGGYQMAVDYVIGRLKSMHVQPAGENGSWLQDVHIRRALTQSPVLTFNNAPLAGAFNIYPNPVTPAVKGSSQIVFAGYGISQPALGYDDYAGLDVKGKTVIIIRGTPDKFSSSVAAHVANGLTLLKAAAAHGAVGVIVASTDSVVRNPNAVATPLGSNSIMRTDGKVAVSHTYYSEQIKLYGTMSYAAAKAVFANSEKSFINVVTKFKAGEPQSFDLKGKIDFSYASTYKDILSYNIVGKITGSDAKLKNEYVVHSAHLDHLGIGRPVEGDSIYNGAHDNASGVASLLGIAKVYDNLKIKPKRSILVVMVTGEEMGDLGSGYFASHPTVPVKNIVADVNTDMPTIIAPLLSIAALGAEHSTLNKQVDEAAGYLGLSVEPDPEPKQARFTRSDQYSFVLEGIPALHIKYGSKTPDGKNNLNDFVAIWRAKYYHKPQDDINGIFDFEAGRKYAQLNFLIGYLVAQDPAKPSFNAGDIFASKQ</sequence>
<dbReference type="KEGG" id="mgik:GO620_005545"/>
<dbReference type="InterPro" id="IPR045175">
    <property type="entry name" value="M28_fam"/>
</dbReference>
<evidence type="ECO:0000313" key="2">
    <source>
        <dbReference type="EMBL" id="QQL50919.1"/>
    </source>
</evidence>
<accession>A0A6I4HVJ7</accession>
<dbReference type="InterPro" id="IPR007484">
    <property type="entry name" value="Peptidase_M28"/>
</dbReference>
<reference evidence="2 3" key="1">
    <citation type="submission" date="2020-12" db="EMBL/GenBank/DDBJ databases">
        <title>HMF7856_wgs.fasta genome submission.</title>
        <authorList>
            <person name="Kang H."/>
            <person name="Kim H."/>
            <person name="Joh K."/>
        </authorList>
    </citation>
    <scope>NUCLEOTIDE SEQUENCE [LARGE SCALE GENOMIC DNA]</scope>
    <source>
        <strain evidence="2 3">HMF7856</strain>
    </source>
</reference>
<evidence type="ECO:0000313" key="3">
    <source>
        <dbReference type="Proteomes" id="UP000429232"/>
    </source>
</evidence>
<dbReference type="GO" id="GO:0008235">
    <property type="term" value="F:metalloexopeptidase activity"/>
    <property type="evidence" value="ECO:0007669"/>
    <property type="project" value="InterPro"/>
</dbReference>
<dbReference type="AlphaFoldDB" id="A0A6I4HVJ7"/>
<protein>
    <submittedName>
        <fullName evidence="2">M28 family peptidase</fullName>
    </submittedName>
</protein>
<dbReference type="EMBL" id="CP066775">
    <property type="protein sequence ID" value="QQL50919.1"/>
    <property type="molecule type" value="Genomic_DNA"/>
</dbReference>
<dbReference type="PANTHER" id="PTHR12147:SF26">
    <property type="entry name" value="PEPTIDASE M28 DOMAIN-CONTAINING PROTEIN"/>
    <property type="match status" value="1"/>
</dbReference>
<dbReference type="SUPFAM" id="SSF52025">
    <property type="entry name" value="PA domain"/>
    <property type="match status" value="1"/>
</dbReference>
<dbReference type="InterPro" id="IPR046450">
    <property type="entry name" value="PA_dom_sf"/>
</dbReference>
<dbReference type="RefSeq" id="WP_157523497.1">
    <property type="nucleotide sequence ID" value="NZ_CP066775.1"/>
</dbReference>
<keyword evidence="3" id="KW-1185">Reference proteome</keyword>
<dbReference type="Gene3D" id="3.40.630.10">
    <property type="entry name" value="Zn peptidases"/>
    <property type="match status" value="1"/>
</dbReference>
<organism evidence="2 3">
    <name type="scientific">Mucilaginibacter ginkgonis</name>
    <dbReference type="NCBI Taxonomy" id="2682091"/>
    <lineage>
        <taxon>Bacteria</taxon>
        <taxon>Pseudomonadati</taxon>
        <taxon>Bacteroidota</taxon>
        <taxon>Sphingobacteriia</taxon>
        <taxon>Sphingobacteriales</taxon>
        <taxon>Sphingobacteriaceae</taxon>
        <taxon>Mucilaginibacter</taxon>
    </lineage>
</organism>
<proteinExistence type="predicted"/>
<dbReference type="SUPFAM" id="SSF53187">
    <property type="entry name" value="Zn-dependent exopeptidases"/>
    <property type="match status" value="1"/>
</dbReference>
<name>A0A6I4HVJ7_9SPHI</name>
<gene>
    <name evidence="2" type="ORF">GO620_005545</name>
</gene>
<dbReference type="GO" id="GO:0006508">
    <property type="term" value="P:proteolysis"/>
    <property type="evidence" value="ECO:0007669"/>
    <property type="project" value="InterPro"/>
</dbReference>
<feature type="domain" description="Peptidase M28" evidence="1">
    <location>
        <begin position="298"/>
        <end position="503"/>
    </location>
</feature>
<dbReference type="PANTHER" id="PTHR12147">
    <property type="entry name" value="METALLOPEPTIDASE M28 FAMILY MEMBER"/>
    <property type="match status" value="1"/>
</dbReference>
<dbReference type="Pfam" id="PF04389">
    <property type="entry name" value="Peptidase_M28"/>
    <property type="match status" value="1"/>
</dbReference>
<evidence type="ECO:0000259" key="1">
    <source>
        <dbReference type="Pfam" id="PF04389"/>
    </source>
</evidence>